<organism evidence="2 3">
    <name type="scientific">Acidisoma cellulosilyticum</name>
    <dbReference type="NCBI Taxonomy" id="2802395"/>
    <lineage>
        <taxon>Bacteria</taxon>
        <taxon>Pseudomonadati</taxon>
        <taxon>Pseudomonadota</taxon>
        <taxon>Alphaproteobacteria</taxon>
        <taxon>Acetobacterales</taxon>
        <taxon>Acidocellaceae</taxon>
        <taxon>Acidisoma</taxon>
    </lineage>
</organism>
<evidence type="ECO:0000313" key="2">
    <source>
        <dbReference type="EMBL" id="MCB8882407.1"/>
    </source>
</evidence>
<dbReference type="Proteomes" id="UP000721844">
    <property type="component" value="Unassembled WGS sequence"/>
</dbReference>
<evidence type="ECO:0000313" key="3">
    <source>
        <dbReference type="Proteomes" id="UP000721844"/>
    </source>
</evidence>
<reference evidence="2 3" key="1">
    <citation type="journal article" date="2021" name="Microorganisms">
        <title>Acidisoma silvae sp. nov. and Acidisomacellulosilytica sp. nov., Two Acidophilic Bacteria Isolated from Decaying Wood, Hydrolyzing Cellulose and Producing Poly-3-hydroxybutyrate.</title>
        <authorList>
            <person name="Mieszkin S."/>
            <person name="Pouder E."/>
            <person name="Uroz S."/>
            <person name="Simon-Colin C."/>
            <person name="Alain K."/>
        </authorList>
    </citation>
    <scope>NUCLEOTIDE SEQUENCE [LARGE SCALE GENOMIC DNA]</scope>
    <source>
        <strain evidence="2 3">HW T5.17</strain>
    </source>
</reference>
<name>A0A964E5G7_9PROT</name>
<keyword evidence="3" id="KW-1185">Reference proteome</keyword>
<comment type="caution">
    <text evidence="2">The sequence shown here is derived from an EMBL/GenBank/DDBJ whole genome shotgun (WGS) entry which is preliminary data.</text>
</comment>
<dbReference type="EMBL" id="JAESVA010000007">
    <property type="protein sequence ID" value="MCB8882407.1"/>
    <property type="molecule type" value="Genomic_DNA"/>
</dbReference>
<sequence>MRIPLAVAALCLLGVETLPAMAGETSAGATLLSCAVLAGQTALPTDLCRHLETAFLGATDRIDFSGLLASNPAMPLLERRPAAATSPMAPGTALKTSAGWQAHLDRGVASYRQIFNGQGLAYALPAAPSVLWPGGNPFLPNRTE</sequence>
<feature type="chain" id="PRO_5037951153" evidence="1">
    <location>
        <begin position="23"/>
        <end position="144"/>
    </location>
</feature>
<proteinExistence type="predicted"/>
<evidence type="ECO:0000256" key="1">
    <source>
        <dbReference type="SAM" id="SignalP"/>
    </source>
</evidence>
<dbReference type="RefSeq" id="WP_227309064.1">
    <property type="nucleotide sequence ID" value="NZ_JAESVA010000007.1"/>
</dbReference>
<protein>
    <submittedName>
        <fullName evidence="2">Uncharacterized protein</fullName>
    </submittedName>
</protein>
<gene>
    <name evidence="2" type="ORF">ACELLULO517_19320</name>
</gene>
<feature type="signal peptide" evidence="1">
    <location>
        <begin position="1"/>
        <end position="22"/>
    </location>
</feature>
<keyword evidence="1" id="KW-0732">Signal</keyword>
<accession>A0A964E5G7</accession>
<dbReference type="AlphaFoldDB" id="A0A964E5G7"/>